<gene>
    <name evidence="1" type="ORF">P5G46_08205</name>
</gene>
<comment type="caution">
    <text evidence="1">The sequence shown here is derived from an EMBL/GenBank/DDBJ whole genome shotgun (WGS) entry which is preliminary data.</text>
</comment>
<evidence type="ECO:0000313" key="1">
    <source>
        <dbReference type="EMBL" id="MFM2720484.1"/>
    </source>
</evidence>
<organism evidence="1 2">
    <name type="scientific">Microbacterium mcarthurae</name>
    <dbReference type="NCBI Taxonomy" id="3035918"/>
    <lineage>
        <taxon>Bacteria</taxon>
        <taxon>Bacillati</taxon>
        <taxon>Actinomycetota</taxon>
        <taxon>Actinomycetes</taxon>
        <taxon>Micrococcales</taxon>
        <taxon>Microbacteriaceae</taxon>
        <taxon>Microbacterium</taxon>
    </lineage>
</organism>
<evidence type="ECO:0000313" key="2">
    <source>
        <dbReference type="Proteomes" id="UP001630303"/>
    </source>
</evidence>
<name>A0ABW9GFE6_9MICO</name>
<reference evidence="1 2" key="1">
    <citation type="submission" date="2023-03" db="EMBL/GenBank/DDBJ databases">
        <title>MT1 and MT2 Draft Genomes of Novel Species.</title>
        <authorList>
            <person name="Venkateswaran K."/>
        </authorList>
    </citation>
    <scope>NUCLEOTIDE SEQUENCE [LARGE SCALE GENOMIC DNA]</scope>
    <source>
        <strain evidence="1 2">IF8SW-P5</strain>
    </source>
</reference>
<sequence length="93" mass="9868">MTADDRPGSGVVWARVEEGFHVASARGAFLGYIDREADGSYLAYNGRSRPVGRFPALVAAMAAVAHAHDDVTGVDSEIELRQIPDVSSGPVVR</sequence>
<proteinExistence type="predicted"/>
<protein>
    <submittedName>
        <fullName evidence="1">Uncharacterized protein</fullName>
    </submittedName>
</protein>
<dbReference type="EMBL" id="JAROCE010000002">
    <property type="protein sequence ID" value="MFM2720484.1"/>
    <property type="molecule type" value="Genomic_DNA"/>
</dbReference>
<accession>A0ABW9GFE6</accession>
<keyword evidence="2" id="KW-1185">Reference proteome</keyword>
<dbReference type="Proteomes" id="UP001630303">
    <property type="component" value="Unassembled WGS sequence"/>
</dbReference>
<dbReference type="RefSeq" id="WP_239275472.1">
    <property type="nucleotide sequence ID" value="NZ_JAROCE010000002.1"/>
</dbReference>